<dbReference type="EMBL" id="OZ021738">
    <property type="protein sequence ID" value="CAK9321287.1"/>
    <property type="molecule type" value="Genomic_DNA"/>
</dbReference>
<protein>
    <submittedName>
        <fullName evidence="2">Uncharacterized protein</fullName>
    </submittedName>
</protein>
<evidence type="ECO:0000313" key="2">
    <source>
        <dbReference type="EMBL" id="CAK9321287.1"/>
    </source>
</evidence>
<name>A0ABP0YL95_9ROSI</name>
<gene>
    <name evidence="2" type="ORF">CITCOLO1_LOCUS13356</name>
</gene>
<keyword evidence="1" id="KW-0472">Membrane</keyword>
<accession>A0ABP0YL95</accession>
<reference evidence="2 3" key="1">
    <citation type="submission" date="2024-03" db="EMBL/GenBank/DDBJ databases">
        <authorList>
            <person name="Gkanogiannis A."/>
            <person name="Becerra Lopez-Lavalle L."/>
        </authorList>
    </citation>
    <scope>NUCLEOTIDE SEQUENCE [LARGE SCALE GENOMIC DNA]</scope>
</reference>
<proteinExistence type="predicted"/>
<sequence>MNLSTHRNENVCTLSSLPPSQLYYVPYGYGFTKFSVFFSTPSLFSFPLFFLQTFLSANFEFQSISSFHRLFSLSFPLPTLLSSCFLLNSQTPFFHVGFSPNALTSKLTGLFSFLGLNPYSRFPYLIHSYSFFGICLLCTIFFSFLHPGHHNKIITKARL</sequence>
<keyword evidence="1" id="KW-1133">Transmembrane helix</keyword>
<evidence type="ECO:0000256" key="1">
    <source>
        <dbReference type="SAM" id="Phobius"/>
    </source>
</evidence>
<feature type="transmembrane region" description="Helical" evidence="1">
    <location>
        <begin position="34"/>
        <end position="55"/>
    </location>
</feature>
<evidence type="ECO:0000313" key="3">
    <source>
        <dbReference type="Proteomes" id="UP001642487"/>
    </source>
</evidence>
<dbReference type="Proteomes" id="UP001642487">
    <property type="component" value="Chromosome 4"/>
</dbReference>
<keyword evidence="3" id="KW-1185">Reference proteome</keyword>
<feature type="transmembrane region" description="Helical" evidence="1">
    <location>
        <begin position="124"/>
        <end position="145"/>
    </location>
</feature>
<keyword evidence="1" id="KW-0812">Transmembrane</keyword>
<organism evidence="2 3">
    <name type="scientific">Citrullus colocynthis</name>
    <name type="common">colocynth</name>
    <dbReference type="NCBI Taxonomy" id="252529"/>
    <lineage>
        <taxon>Eukaryota</taxon>
        <taxon>Viridiplantae</taxon>
        <taxon>Streptophyta</taxon>
        <taxon>Embryophyta</taxon>
        <taxon>Tracheophyta</taxon>
        <taxon>Spermatophyta</taxon>
        <taxon>Magnoliopsida</taxon>
        <taxon>eudicotyledons</taxon>
        <taxon>Gunneridae</taxon>
        <taxon>Pentapetalae</taxon>
        <taxon>rosids</taxon>
        <taxon>fabids</taxon>
        <taxon>Cucurbitales</taxon>
        <taxon>Cucurbitaceae</taxon>
        <taxon>Benincaseae</taxon>
        <taxon>Citrullus</taxon>
    </lineage>
</organism>